<evidence type="ECO:0000256" key="6">
    <source>
        <dbReference type="ARBA" id="ARBA00022840"/>
    </source>
</evidence>
<evidence type="ECO:0000313" key="11">
    <source>
        <dbReference type="Proteomes" id="UP000242791"/>
    </source>
</evidence>
<dbReference type="Gene3D" id="1.10.510.10">
    <property type="entry name" value="Transferase(Phosphotransferase) domain 1"/>
    <property type="match status" value="1"/>
</dbReference>
<dbReference type="InterPro" id="IPR011009">
    <property type="entry name" value="Kinase-like_dom_sf"/>
</dbReference>
<proteinExistence type="predicted"/>
<dbReference type="Proteomes" id="UP000242791">
    <property type="component" value="Unassembled WGS sequence"/>
</dbReference>
<dbReference type="InterPro" id="IPR000719">
    <property type="entry name" value="Prot_kinase_dom"/>
</dbReference>
<comment type="catalytic activity">
    <reaction evidence="8">
        <text>L-seryl-[protein] + ATP = O-phospho-L-seryl-[protein] + ADP + H(+)</text>
        <dbReference type="Rhea" id="RHEA:17989"/>
        <dbReference type="Rhea" id="RHEA-COMP:9863"/>
        <dbReference type="Rhea" id="RHEA-COMP:11604"/>
        <dbReference type="ChEBI" id="CHEBI:15378"/>
        <dbReference type="ChEBI" id="CHEBI:29999"/>
        <dbReference type="ChEBI" id="CHEBI:30616"/>
        <dbReference type="ChEBI" id="CHEBI:83421"/>
        <dbReference type="ChEBI" id="CHEBI:456216"/>
        <dbReference type="EC" id="2.7.11.1"/>
    </reaction>
</comment>
<comment type="caution">
    <text evidence="10">The sequence shown here is derived from an EMBL/GenBank/DDBJ whole genome shotgun (WGS) entry which is preliminary data.</text>
</comment>
<name>A0A1J9Q545_9EURO</name>
<dbReference type="InterPro" id="IPR051334">
    <property type="entry name" value="SRPK"/>
</dbReference>
<dbReference type="GO" id="GO:0050684">
    <property type="term" value="P:regulation of mRNA processing"/>
    <property type="evidence" value="ECO:0007669"/>
    <property type="project" value="TreeGrafter"/>
</dbReference>
<keyword evidence="5" id="KW-0418">Kinase</keyword>
<dbReference type="EC" id="2.7.11.1" evidence="1"/>
<evidence type="ECO:0000256" key="7">
    <source>
        <dbReference type="ARBA" id="ARBA00047899"/>
    </source>
</evidence>
<evidence type="ECO:0000313" key="10">
    <source>
        <dbReference type="EMBL" id="OJD23814.1"/>
    </source>
</evidence>
<dbReference type="PROSITE" id="PS00108">
    <property type="entry name" value="PROTEIN_KINASE_ST"/>
    <property type="match status" value="1"/>
</dbReference>
<dbReference type="Pfam" id="PF00069">
    <property type="entry name" value="Pkinase"/>
    <property type="match status" value="1"/>
</dbReference>
<dbReference type="EMBL" id="LGTZ01000701">
    <property type="protein sequence ID" value="OJD23814.1"/>
    <property type="molecule type" value="Genomic_DNA"/>
</dbReference>
<gene>
    <name evidence="10" type="ORF">ACJ73_04827</name>
</gene>
<dbReference type="Gene3D" id="3.30.200.20">
    <property type="entry name" value="Phosphorylase Kinase, domain 1"/>
    <property type="match status" value="1"/>
</dbReference>
<dbReference type="STRING" id="1658174.A0A1J9Q545"/>
<keyword evidence="4" id="KW-0547">Nucleotide-binding</keyword>
<dbReference type="GO" id="GO:0005524">
    <property type="term" value="F:ATP binding"/>
    <property type="evidence" value="ECO:0007669"/>
    <property type="project" value="UniProtKB-KW"/>
</dbReference>
<comment type="catalytic activity">
    <reaction evidence="7">
        <text>L-threonyl-[protein] + ATP = O-phospho-L-threonyl-[protein] + ADP + H(+)</text>
        <dbReference type="Rhea" id="RHEA:46608"/>
        <dbReference type="Rhea" id="RHEA-COMP:11060"/>
        <dbReference type="Rhea" id="RHEA-COMP:11605"/>
        <dbReference type="ChEBI" id="CHEBI:15378"/>
        <dbReference type="ChEBI" id="CHEBI:30013"/>
        <dbReference type="ChEBI" id="CHEBI:30616"/>
        <dbReference type="ChEBI" id="CHEBI:61977"/>
        <dbReference type="ChEBI" id="CHEBI:456216"/>
        <dbReference type="EC" id="2.7.11.1"/>
    </reaction>
</comment>
<dbReference type="PANTHER" id="PTHR47634:SF9">
    <property type="entry name" value="PROTEIN KINASE DOMAIN-CONTAINING PROTEIN-RELATED"/>
    <property type="match status" value="1"/>
</dbReference>
<feature type="domain" description="Protein kinase" evidence="9">
    <location>
        <begin position="1"/>
        <end position="134"/>
    </location>
</feature>
<organism evidence="10 11">
    <name type="scientific">Blastomyces percursus</name>
    <dbReference type="NCBI Taxonomy" id="1658174"/>
    <lineage>
        <taxon>Eukaryota</taxon>
        <taxon>Fungi</taxon>
        <taxon>Dikarya</taxon>
        <taxon>Ascomycota</taxon>
        <taxon>Pezizomycotina</taxon>
        <taxon>Eurotiomycetes</taxon>
        <taxon>Eurotiomycetidae</taxon>
        <taxon>Onygenales</taxon>
        <taxon>Ajellomycetaceae</taxon>
        <taxon>Blastomyces</taxon>
    </lineage>
</organism>
<dbReference type="PANTHER" id="PTHR47634">
    <property type="entry name" value="PROTEIN KINASE DOMAIN-CONTAINING PROTEIN-RELATED"/>
    <property type="match status" value="1"/>
</dbReference>
<dbReference type="GO" id="GO:0004674">
    <property type="term" value="F:protein serine/threonine kinase activity"/>
    <property type="evidence" value="ECO:0007669"/>
    <property type="project" value="UniProtKB-KW"/>
</dbReference>
<evidence type="ECO:0000256" key="1">
    <source>
        <dbReference type="ARBA" id="ARBA00012513"/>
    </source>
</evidence>
<keyword evidence="6" id="KW-0067">ATP-binding</keyword>
<evidence type="ECO:0000256" key="8">
    <source>
        <dbReference type="ARBA" id="ARBA00048679"/>
    </source>
</evidence>
<dbReference type="GO" id="GO:0000245">
    <property type="term" value="P:spliceosomal complex assembly"/>
    <property type="evidence" value="ECO:0007669"/>
    <property type="project" value="TreeGrafter"/>
</dbReference>
<protein>
    <recommendedName>
        <fullName evidence="1">non-specific serine/threonine protein kinase</fullName>
        <ecNumber evidence="1">2.7.11.1</ecNumber>
    </recommendedName>
</protein>
<dbReference type="GO" id="GO:0005634">
    <property type="term" value="C:nucleus"/>
    <property type="evidence" value="ECO:0007669"/>
    <property type="project" value="TreeGrafter"/>
</dbReference>
<dbReference type="AlphaFoldDB" id="A0A1J9Q545"/>
<dbReference type="VEuPathDB" id="FungiDB:ACJ73_04827"/>
<dbReference type="InterPro" id="IPR008271">
    <property type="entry name" value="Ser/Thr_kinase_AS"/>
</dbReference>
<dbReference type="SUPFAM" id="SSF56112">
    <property type="entry name" value="Protein kinase-like (PK-like)"/>
    <property type="match status" value="1"/>
</dbReference>
<dbReference type="PROSITE" id="PS50011">
    <property type="entry name" value="PROTEIN_KINASE_DOM"/>
    <property type="match status" value="1"/>
</dbReference>
<keyword evidence="2" id="KW-0723">Serine/threonine-protein kinase</keyword>
<dbReference type="GO" id="GO:0005737">
    <property type="term" value="C:cytoplasm"/>
    <property type="evidence" value="ECO:0007669"/>
    <property type="project" value="TreeGrafter"/>
</dbReference>
<reference evidence="10 11" key="1">
    <citation type="submission" date="2015-08" db="EMBL/GenBank/DDBJ databases">
        <title>Emmonsia species relationships and genome sequence.</title>
        <authorList>
            <person name="Cuomo C.A."/>
            <person name="Schwartz I.S."/>
            <person name="Kenyon C."/>
            <person name="De Hoog G.S."/>
            <person name="Govender N.P."/>
            <person name="Botha A."/>
            <person name="Moreno L."/>
            <person name="De Vries M."/>
            <person name="Munoz J.F."/>
            <person name="Stielow J.B."/>
        </authorList>
    </citation>
    <scope>NUCLEOTIDE SEQUENCE [LARGE SCALE GENOMIC DNA]</scope>
    <source>
        <strain evidence="10 11">EI222</strain>
    </source>
</reference>
<sequence>MATDREVKMYEHQTKVNSSHPGQSLIRELYDSFDIQGPVGTHRCLVLQPMRTTLLEMMKLNPRPVDLTLLKMTVKRLLLALDFFHTEAEIIHTDLKADNLMLSLEDSSMLADFAKIEVEDPSPQKKIHESHIVY</sequence>
<keyword evidence="11" id="KW-1185">Reference proteome</keyword>
<dbReference type="OrthoDB" id="5979581at2759"/>
<keyword evidence="3" id="KW-0808">Transferase</keyword>
<accession>A0A1J9Q545</accession>
<evidence type="ECO:0000259" key="9">
    <source>
        <dbReference type="PROSITE" id="PS50011"/>
    </source>
</evidence>
<evidence type="ECO:0000256" key="4">
    <source>
        <dbReference type="ARBA" id="ARBA00022741"/>
    </source>
</evidence>
<evidence type="ECO:0000256" key="2">
    <source>
        <dbReference type="ARBA" id="ARBA00022527"/>
    </source>
</evidence>
<evidence type="ECO:0000256" key="5">
    <source>
        <dbReference type="ARBA" id="ARBA00022777"/>
    </source>
</evidence>
<evidence type="ECO:0000256" key="3">
    <source>
        <dbReference type="ARBA" id="ARBA00022679"/>
    </source>
</evidence>